<keyword evidence="3" id="KW-0285">Flavoprotein</keyword>
<dbReference type="InterPro" id="IPR055275">
    <property type="entry name" value="Ferredox_Rdtase"/>
</dbReference>
<protein>
    <submittedName>
        <fullName evidence="7">Unannotated protein</fullName>
    </submittedName>
</protein>
<name>A0A6J7PL21_9ZZZZ</name>
<dbReference type="PIRSF" id="PIRSF000362">
    <property type="entry name" value="FNR"/>
    <property type="match status" value="1"/>
</dbReference>
<accession>A0A6J7PL21</accession>
<dbReference type="Gene3D" id="3.40.50.720">
    <property type="entry name" value="NAD(P)-binding Rossmann-like Domain"/>
    <property type="match status" value="1"/>
</dbReference>
<keyword evidence="4" id="KW-0274">FAD</keyword>
<evidence type="ECO:0000256" key="1">
    <source>
        <dbReference type="ARBA" id="ARBA00001974"/>
    </source>
</evidence>
<evidence type="ECO:0000256" key="3">
    <source>
        <dbReference type="ARBA" id="ARBA00022630"/>
    </source>
</evidence>
<comment type="similarity">
    <text evidence="2">Belongs to the ferredoxin--NADP reductase type 1 family.</text>
</comment>
<dbReference type="SUPFAM" id="SSF51971">
    <property type="entry name" value="Nucleotide-binding domain"/>
    <property type="match status" value="2"/>
</dbReference>
<dbReference type="Gene3D" id="3.50.50.60">
    <property type="entry name" value="FAD/NAD(P)-binding domain"/>
    <property type="match status" value="1"/>
</dbReference>
<evidence type="ECO:0000256" key="2">
    <source>
        <dbReference type="ARBA" id="ARBA00008312"/>
    </source>
</evidence>
<evidence type="ECO:0000313" key="7">
    <source>
        <dbReference type="EMBL" id="CAB5005848.1"/>
    </source>
</evidence>
<dbReference type="GO" id="GO:0016491">
    <property type="term" value="F:oxidoreductase activity"/>
    <property type="evidence" value="ECO:0007669"/>
    <property type="project" value="UniProtKB-KW"/>
</dbReference>
<dbReference type="PANTHER" id="PTHR48467:SF1">
    <property type="entry name" value="GLUTAMATE SYNTHASE 1 [NADH], CHLOROPLASTIC-LIKE"/>
    <property type="match status" value="1"/>
</dbReference>
<keyword evidence="6" id="KW-0560">Oxidoreductase</keyword>
<evidence type="ECO:0000256" key="4">
    <source>
        <dbReference type="ARBA" id="ARBA00022827"/>
    </source>
</evidence>
<proteinExistence type="inferred from homology"/>
<gene>
    <name evidence="7" type="ORF">UFOPK4092_00119</name>
</gene>
<dbReference type="EMBL" id="CAFBPJ010000006">
    <property type="protein sequence ID" value="CAB5005848.1"/>
    <property type="molecule type" value="Genomic_DNA"/>
</dbReference>
<organism evidence="7">
    <name type="scientific">freshwater metagenome</name>
    <dbReference type="NCBI Taxonomy" id="449393"/>
    <lineage>
        <taxon>unclassified sequences</taxon>
        <taxon>metagenomes</taxon>
        <taxon>ecological metagenomes</taxon>
    </lineage>
</organism>
<dbReference type="AlphaFoldDB" id="A0A6J7PL21"/>
<sequence>MARPLRVAVVGSGPSGMYAADALVSQQDVPVTVDVIDKLPVPFGLVRYGVAPDHISIRSVRDTLDKVLEKPGVRFIGNLEIGVDISVATLHEYFDAIVFTYGASRDRRLSIPGEDLDASVAATDLVAWYCGHPDADRDTFERIIPTATCVVVVGVGNVAVDVTRVLAKTVDELTHTDMPEYVFDTLRKSVITDIHVLGRRGPAQATYTTKELRELGELIDADIVVDPAELVFDAASEQVIADDKAVARNVEVVKAWAAKPQIGKSRRIHLHFMARPVELRGDNRVREVVVERTELDGSGGAKGTGETFVIAADLVVRSVGYRGLALPGVPFDEDRSVIPHVDGRVQCDGAAVSGEYVAGWIKRGPTGIIGTNKKDAAATVASLLADCDKLPVAPMSSPSDFDAWLTESGKQVVDNLGWRAIDSAERALGAGKDRDRTTIQNTEDLLKAAKLTQA</sequence>
<reference evidence="7" key="1">
    <citation type="submission" date="2020-05" db="EMBL/GenBank/DDBJ databases">
        <authorList>
            <person name="Chiriac C."/>
            <person name="Salcher M."/>
            <person name="Ghai R."/>
            <person name="Kavagutti S V."/>
        </authorList>
    </citation>
    <scope>NUCLEOTIDE SEQUENCE</scope>
</reference>
<dbReference type="PANTHER" id="PTHR48467">
    <property type="entry name" value="GLUTAMATE SYNTHASE 1 [NADH], CHLOROPLASTIC-LIKE"/>
    <property type="match status" value="1"/>
</dbReference>
<dbReference type="PRINTS" id="PR00419">
    <property type="entry name" value="ADXRDTASE"/>
</dbReference>
<dbReference type="Pfam" id="PF13450">
    <property type="entry name" value="NAD_binding_8"/>
    <property type="match status" value="1"/>
</dbReference>
<evidence type="ECO:0000256" key="5">
    <source>
        <dbReference type="ARBA" id="ARBA00022857"/>
    </source>
</evidence>
<keyword evidence="5" id="KW-0521">NADP</keyword>
<dbReference type="InterPro" id="IPR036188">
    <property type="entry name" value="FAD/NAD-bd_sf"/>
</dbReference>
<comment type="cofactor">
    <cofactor evidence="1">
        <name>FAD</name>
        <dbReference type="ChEBI" id="CHEBI:57692"/>
    </cofactor>
</comment>
<evidence type="ECO:0000256" key="6">
    <source>
        <dbReference type="ARBA" id="ARBA00023002"/>
    </source>
</evidence>
<dbReference type="InterPro" id="IPR021163">
    <property type="entry name" value="Ferredox_Rdtase_adrenod"/>
</dbReference>